<dbReference type="AlphaFoldDB" id="A0A0F0LI66"/>
<evidence type="ECO:0000313" key="3">
    <source>
        <dbReference type="Proteomes" id="UP000033740"/>
    </source>
</evidence>
<accession>A0A0F0LI66</accession>
<feature type="compositionally biased region" description="Basic and acidic residues" evidence="1">
    <location>
        <begin position="252"/>
        <end position="261"/>
    </location>
</feature>
<organism evidence="2 3">
    <name type="scientific">Microbacterium azadirachtae</name>
    <dbReference type="NCBI Taxonomy" id="582680"/>
    <lineage>
        <taxon>Bacteria</taxon>
        <taxon>Bacillati</taxon>
        <taxon>Actinomycetota</taxon>
        <taxon>Actinomycetes</taxon>
        <taxon>Micrococcales</taxon>
        <taxon>Microbacteriaceae</taxon>
        <taxon>Microbacterium</taxon>
    </lineage>
</organism>
<evidence type="ECO:0000256" key="1">
    <source>
        <dbReference type="SAM" id="MobiDB-lite"/>
    </source>
</evidence>
<comment type="caution">
    <text evidence="2">The sequence shown here is derived from an EMBL/GenBank/DDBJ whole genome shotgun (WGS) entry which is preliminary data.</text>
</comment>
<reference evidence="2 3" key="1">
    <citation type="submission" date="2015-02" db="EMBL/GenBank/DDBJ databases">
        <title>Draft genome sequences of ten Microbacterium spp. with emphasis on heavy metal contaminated environments.</title>
        <authorList>
            <person name="Corretto E."/>
        </authorList>
    </citation>
    <scope>NUCLEOTIDE SEQUENCE [LARGE SCALE GENOMIC DNA]</scope>
    <source>
        <strain evidence="2 3">ARN176</strain>
    </source>
</reference>
<dbReference type="EMBL" id="JYIX01000035">
    <property type="protein sequence ID" value="KJL32907.1"/>
    <property type="molecule type" value="Genomic_DNA"/>
</dbReference>
<dbReference type="PATRIC" id="fig|582680.6.peg.2146"/>
<sequence length="285" mass="30253">MTDLETIAADLYAGPPGDFVSSRNARAKEADDADLAARIRALRKPSVSAWVVNVFARERAQQLGEALRLADDLREAQADVDAVTLARLTRERRALTNRLSDDAVALATARGERVTASTLEAVRQTITAAFFDAIAAAAVASGRLVHELEPASDFPLDLDTVVGGGAPDAPEAPPVPVDEVKARRELRKAQSTLHDAEQAHARAGRDLAAADREVRDAANRVAQAEARIARLEAELSAARAAVSAVRNEVTTAEDRQARAADDVATTEKAVETARRALGRLTGDSA</sequence>
<feature type="region of interest" description="Disordered" evidence="1">
    <location>
        <begin position="248"/>
        <end position="267"/>
    </location>
</feature>
<name>A0A0F0LI66_9MICO</name>
<evidence type="ECO:0000313" key="2">
    <source>
        <dbReference type="EMBL" id="KJL32907.1"/>
    </source>
</evidence>
<dbReference type="STRING" id="582680.RS86_02080"/>
<dbReference type="Gene3D" id="1.20.5.340">
    <property type="match status" value="1"/>
</dbReference>
<dbReference type="Proteomes" id="UP000033740">
    <property type="component" value="Unassembled WGS sequence"/>
</dbReference>
<gene>
    <name evidence="2" type="ORF">RS86_02080</name>
</gene>
<keyword evidence="3" id="KW-1185">Reference proteome</keyword>
<proteinExistence type="predicted"/>
<protein>
    <submittedName>
        <fullName evidence="2">Uncharacterized protein</fullName>
    </submittedName>
</protein>